<evidence type="ECO:0000256" key="2">
    <source>
        <dbReference type="SAM" id="SignalP"/>
    </source>
</evidence>
<feature type="transmembrane region" description="Helical" evidence="1">
    <location>
        <begin position="101"/>
        <end position="127"/>
    </location>
</feature>
<sequence>MDFFRRLNKVIPVLSIMAFLSIYMAPVHAAMIDNQQLITQSQSDITKQEVLQQLDRQEVKQQLLSMGVDLNDAKARINQMSDQELAQLAQNFDEMPAGSGIIGAILVVFIVLVITDMLGATDVFGFVHDINH</sequence>
<dbReference type="AlphaFoldDB" id="F5SXV7"/>
<dbReference type="OrthoDB" id="6401969at2"/>
<name>F5SXV7_9GAMM</name>
<dbReference type="Proteomes" id="UP000003544">
    <property type="component" value="Unassembled WGS sequence"/>
</dbReference>
<dbReference type="Pfam" id="PF20332">
    <property type="entry name" value="DUF6627"/>
    <property type="match status" value="1"/>
</dbReference>
<evidence type="ECO:0000256" key="1">
    <source>
        <dbReference type="SAM" id="Phobius"/>
    </source>
</evidence>
<dbReference type="NCBIfam" id="NF033919">
    <property type="entry name" value="PA2779_fam"/>
    <property type="match status" value="1"/>
</dbReference>
<evidence type="ECO:0000313" key="3">
    <source>
        <dbReference type="EMBL" id="EGL54025.1"/>
    </source>
</evidence>
<feature type="signal peptide" evidence="2">
    <location>
        <begin position="1"/>
        <end position="29"/>
    </location>
</feature>
<gene>
    <name evidence="3" type="ORF">MAMP_00039</name>
</gene>
<dbReference type="STRING" id="1026882.MAMP_00039"/>
<keyword evidence="1" id="KW-0812">Transmembrane</keyword>
<dbReference type="RefSeq" id="WP_007143911.1">
    <property type="nucleotide sequence ID" value="NZ_AFIG01000001.1"/>
</dbReference>
<dbReference type="PIRSF" id="PIRSF029543">
    <property type="entry name" value="UCP029543"/>
    <property type="match status" value="1"/>
</dbReference>
<dbReference type="eggNOG" id="ENOG5032Z0E">
    <property type="taxonomic scope" value="Bacteria"/>
</dbReference>
<comment type="caution">
    <text evidence="3">The sequence shown here is derived from an EMBL/GenBank/DDBJ whole genome shotgun (WGS) entry which is preliminary data.</text>
</comment>
<keyword evidence="1" id="KW-0472">Membrane</keyword>
<dbReference type="InterPro" id="IPR046735">
    <property type="entry name" value="PA2779-like"/>
</dbReference>
<keyword evidence="4" id="KW-1185">Reference proteome</keyword>
<keyword evidence="2" id="KW-0732">Signal</keyword>
<feature type="chain" id="PRO_5003326891" description="PA2779 family protein" evidence="2">
    <location>
        <begin position="30"/>
        <end position="132"/>
    </location>
</feature>
<proteinExistence type="predicted"/>
<dbReference type="EMBL" id="AFIG01000001">
    <property type="protein sequence ID" value="EGL54025.1"/>
    <property type="molecule type" value="Genomic_DNA"/>
</dbReference>
<evidence type="ECO:0000313" key="4">
    <source>
        <dbReference type="Proteomes" id="UP000003544"/>
    </source>
</evidence>
<evidence type="ECO:0008006" key="5">
    <source>
        <dbReference type="Google" id="ProtNLM"/>
    </source>
</evidence>
<organism evidence="3 4">
    <name type="scientific">Methylophaga aminisulfidivorans MP</name>
    <dbReference type="NCBI Taxonomy" id="1026882"/>
    <lineage>
        <taxon>Bacteria</taxon>
        <taxon>Pseudomonadati</taxon>
        <taxon>Pseudomonadota</taxon>
        <taxon>Gammaproteobacteria</taxon>
        <taxon>Thiotrichales</taxon>
        <taxon>Piscirickettsiaceae</taxon>
        <taxon>Methylophaga</taxon>
    </lineage>
</organism>
<keyword evidence="1" id="KW-1133">Transmembrane helix</keyword>
<dbReference type="InterPro" id="IPR016924">
    <property type="entry name" value="UCP029543"/>
</dbReference>
<protein>
    <recommendedName>
        <fullName evidence="5">PA2779 family protein</fullName>
    </recommendedName>
</protein>
<reference evidence="3 4" key="1">
    <citation type="journal article" date="2011" name="J. Bacteriol.">
        <title>Draft genome sequence of Methylophaga aminisulfidivorans MP T.</title>
        <authorList>
            <person name="Han G.H."/>
            <person name="Kim W."/>
            <person name="Chun J."/>
            <person name="Kim S.W."/>
        </authorList>
    </citation>
    <scope>NUCLEOTIDE SEQUENCE [LARGE SCALE GENOMIC DNA]</scope>
    <source>
        <strain evidence="4">MP(T)</strain>
    </source>
</reference>
<accession>F5SXV7</accession>